<accession>A0A6C0CM36</accession>
<evidence type="ECO:0000259" key="1">
    <source>
        <dbReference type="Pfam" id="PF19141"/>
    </source>
</evidence>
<organism evidence="2">
    <name type="scientific">viral metagenome</name>
    <dbReference type="NCBI Taxonomy" id="1070528"/>
    <lineage>
        <taxon>unclassified sequences</taxon>
        <taxon>metagenomes</taxon>
        <taxon>organismal metagenomes</taxon>
    </lineage>
</organism>
<feature type="domain" description="DUF5824" evidence="1">
    <location>
        <begin position="23"/>
        <end position="123"/>
    </location>
</feature>
<dbReference type="InterPro" id="IPR043862">
    <property type="entry name" value="DUF5824"/>
</dbReference>
<dbReference type="Pfam" id="PF19141">
    <property type="entry name" value="DUF5824"/>
    <property type="match status" value="1"/>
</dbReference>
<reference evidence="2" key="1">
    <citation type="journal article" date="2020" name="Nature">
        <title>Giant virus diversity and host interactions through global metagenomics.</title>
        <authorList>
            <person name="Schulz F."/>
            <person name="Roux S."/>
            <person name="Paez-Espino D."/>
            <person name="Jungbluth S."/>
            <person name="Walsh D.A."/>
            <person name="Denef V.J."/>
            <person name="McMahon K.D."/>
            <person name="Konstantinidis K.T."/>
            <person name="Eloe-Fadrosh E.A."/>
            <person name="Kyrpides N.C."/>
            <person name="Woyke T."/>
        </authorList>
    </citation>
    <scope>NUCLEOTIDE SEQUENCE</scope>
    <source>
        <strain evidence="2">GVMAG-M-3300021375-17</strain>
    </source>
</reference>
<dbReference type="EMBL" id="MN739452">
    <property type="protein sequence ID" value="QHT05287.1"/>
    <property type="molecule type" value="Genomic_DNA"/>
</dbReference>
<evidence type="ECO:0000313" key="2">
    <source>
        <dbReference type="EMBL" id="QHT05287.1"/>
    </source>
</evidence>
<dbReference type="AlphaFoldDB" id="A0A6C0CM36"/>
<sequence>MGHIPRKYIPKTLSKRDYKKQQTNINHTRKLYKKKIYVDRPKVKSFKSKQSPHVKTAKKLYGIENIVPSKALAKATKCSIKGLRQITKKGRGAYYSSGSRPNQTAQSWARARLASTLTGGKASLVDYKILESECHGKSPALLLAKKLKKAEK</sequence>
<proteinExistence type="predicted"/>
<protein>
    <recommendedName>
        <fullName evidence="1">DUF5824 domain-containing protein</fullName>
    </recommendedName>
</protein>
<name>A0A6C0CM36_9ZZZZ</name>